<dbReference type="InterPro" id="IPR013216">
    <property type="entry name" value="Methyltransf_11"/>
</dbReference>
<dbReference type="OrthoDB" id="9795634at2"/>
<accession>A0A4R4XE82</accession>
<organism evidence="2 3">
    <name type="scientific">Kribbella turkmenica</name>
    <dbReference type="NCBI Taxonomy" id="2530375"/>
    <lineage>
        <taxon>Bacteria</taxon>
        <taxon>Bacillati</taxon>
        <taxon>Actinomycetota</taxon>
        <taxon>Actinomycetes</taxon>
        <taxon>Propionibacteriales</taxon>
        <taxon>Kribbellaceae</taxon>
        <taxon>Kribbella</taxon>
    </lineage>
</organism>
<keyword evidence="2" id="KW-0808">Transferase</keyword>
<evidence type="ECO:0000313" key="2">
    <source>
        <dbReference type="EMBL" id="TDD29118.1"/>
    </source>
</evidence>
<dbReference type="AlphaFoldDB" id="A0A4R4XE82"/>
<dbReference type="Gene3D" id="6.10.140.1580">
    <property type="match status" value="2"/>
</dbReference>
<reference evidence="2 3" key="1">
    <citation type="submission" date="2019-02" db="EMBL/GenBank/DDBJ databases">
        <title>Draft genome sequences of novel Actinobacteria.</title>
        <authorList>
            <person name="Sahin N."/>
            <person name="Ay H."/>
            <person name="Saygin H."/>
        </authorList>
    </citation>
    <scope>NUCLEOTIDE SEQUENCE [LARGE SCALE GENOMIC DNA]</scope>
    <source>
        <strain evidence="2 3">16K104</strain>
    </source>
</reference>
<dbReference type="Proteomes" id="UP000295172">
    <property type="component" value="Unassembled WGS sequence"/>
</dbReference>
<dbReference type="CDD" id="cd02440">
    <property type="entry name" value="AdoMet_MTases"/>
    <property type="match status" value="1"/>
</dbReference>
<gene>
    <name evidence="2" type="ORF">E1218_05135</name>
</gene>
<sequence>MGTDYVHGYTPAESRRLTDQAQTLADLLHAGIRYPAGSRVLEAGCGVGAQTLQLVTRSPGIDLVSVDISEESLAQAKARIAAVGAQVDWHHGDLLDLPFPDESFDHVFVCFVLEHLPKPEEALVELRRLIRPAGTITVIEGDHESAFYHPRSTAAQAAIDCLVDLQAASGGDALIGRRLQPLLKDAGYGDVRAWPCTVYADETLPHLVDGFTRRTFVAMVESVRERALAAGMRTPAEWQAGIRDLEKTAAPGGTFHYTFFTSVGRKC</sequence>
<dbReference type="GO" id="GO:0032259">
    <property type="term" value="P:methylation"/>
    <property type="evidence" value="ECO:0007669"/>
    <property type="project" value="UniProtKB-KW"/>
</dbReference>
<dbReference type="InterPro" id="IPR050508">
    <property type="entry name" value="Methyltransf_Superfamily"/>
</dbReference>
<feature type="domain" description="Methyltransferase type 11" evidence="1">
    <location>
        <begin position="41"/>
        <end position="136"/>
    </location>
</feature>
<dbReference type="PANTHER" id="PTHR42912:SF93">
    <property type="entry name" value="N6-ADENOSINE-METHYLTRANSFERASE TMT1A"/>
    <property type="match status" value="1"/>
</dbReference>
<protein>
    <submittedName>
        <fullName evidence="2">Methyltransferase domain-containing protein</fullName>
    </submittedName>
</protein>
<dbReference type="InterPro" id="IPR029063">
    <property type="entry name" value="SAM-dependent_MTases_sf"/>
</dbReference>
<dbReference type="Gene3D" id="3.40.50.150">
    <property type="entry name" value="Vaccinia Virus protein VP39"/>
    <property type="match status" value="1"/>
</dbReference>
<evidence type="ECO:0000313" key="3">
    <source>
        <dbReference type="Proteomes" id="UP000295172"/>
    </source>
</evidence>
<dbReference type="PANTHER" id="PTHR42912">
    <property type="entry name" value="METHYLTRANSFERASE"/>
    <property type="match status" value="1"/>
</dbReference>
<name>A0A4R4XE82_9ACTN</name>
<keyword evidence="2" id="KW-0489">Methyltransferase</keyword>
<keyword evidence="3" id="KW-1185">Reference proteome</keyword>
<dbReference type="RefSeq" id="WP_132316760.1">
    <property type="nucleotide sequence ID" value="NZ_SMKR01000014.1"/>
</dbReference>
<dbReference type="SUPFAM" id="SSF53335">
    <property type="entry name" value="S-adenosyl-L-methionine-dependent methyltransferases"/>
    <property type="match status" value="1"/>
</dbReference>
<dbReference type="EMBL" id="SMKR01000014">
    <property type="protein sequence ID" value="TDD29118.1"/>
    <property type="molecule type" value="Genomic_DNA"/>
</dbReference>
<proteinExistence type="predicted"/>
<comment type="caution">
    <text evidence="2">The sequence shown here is derived from an EMBL/GenBank/DDBJ whole genome shotgun (WGS) entry which is preliminary data.</text>
</comment>
<dbReference type="GO" id="GO:0008757">
    <property type="term" value="F:S-adenosylmethionine-dependent methyltransferase activity"/>
    <property type="evidence" value="ECO:0007669"/>
    <property type="project" value="InterPro"/>
</dbReference>
<evidence type="ECO:0000259" key="1">
    <source>
        <dbReference type="Pfam" id="PF08241"/>
    </source>
</evidence>
<dbReference type="Pfam" id="PF08241">
    <property type="entry name" value="Methyltransf_11"/>
    <property type="match status" value="1"/>
</dbReference>